<evidence type="ECO:0000259" key="9">
    <source>
        <dbReference type="PROSITE" id="PS50850"/>
    </source>
</evidence>
<feature type="transmembrane region" description="Helical" evidence="8">
    <location>
        <begin position="145"/>
        <end position="165"/>
    </location>
</feature>
<keyword evidence="5 8" id="KW-0472">Membrane</keyword>
<feature type="region of interest" description="Disordered" evidence="7">
    <location>
        <begin position="1"/>
        <end position="46"/>
    </location>
</feature>
<evidence type="ECO:0000256" key="7">
    <source>
        <dbReference type="SAM" id="MobiDB-lite"/>
    </source>
</evidence>
<dbReference type="OrthoDB" id="3437016at2759"/>
<evidence type="ECO:0000256" key="1">
    <source>
        <dbReference type="ARBA" id="ARBA00004127"/>
    </source>
</evidence>
<name>A0A316UJ07_9BASI</name>
<keyword evidence="2" id="KW-0813">Transport</keyword>
<dbReference type="RefSeq" id="XP_025359812.1">
    <property type="nucleotide sequence ID" value="XM_025504593.1"/>
</dbReference>
<keyword evidence="4 8" id="KW-1133">Transmembrane helix</keyword>
<feature type="transmembrane region" description="Helical" evidence="8">
    <location>
        <begin position="250"/>
        <end position="271"/>
    </location>
</feature>
<dbReference type="EMBL" id="KZ819677">
    <property type="protein sequence ID" value="PWN25200.1"/>
    <property type="molecule type" value="Genomic_DNA"/>
</dbReference>
<evidence type="ECO:0000313" key="10">
    <source>
        <dbReference type="EMBL" id="PWN25200.1"/>
    </source>
</evidence>
<dbReference type="InterPro" id="IPR005829">
    <property type="entry name" value="Sugar_transporter_CS"/>
</dbReference>
<feature type="transmembrane region" description="Helical" evidence="8">
    <location>
        <begin position="388"/>
        <end position="407"/>
    </location>
</feature>
<accession>A0A316UJ07</accession>
<dbReference type="STRING" id="1569628.A0A316UJ07"/>
<feature type="transmembrane region" description="Helical" evidence="8">
    <location>
        <begin position="51"/>
        <end position="77"/>
    </location>
</feature>
<dbReference type="PANTHER" id="PTHR23501">
    <property type="entry name" value="MAJOR FACILITATOR SUPERFAMILY"/>
    <property type="match status" value="1"/>
</dbReference>
<evidence type="ECO:0000256" key="2">
    <source>
        <dbReference type="ARBA" id="ARBA00022448"/>
    </source>
</evidence>
<dbReference type="SUPFAM" id="SSF103473">
    <property type="entry name" value="MFS general substrate transporter"/>
    <property type="match status" value="1"/>
</dbReference>
<dbReference type="InterPro" id="IPR036259">
    <property type="entry name" value="MFS_trans_sf"/>
</dbReference>
<feature type="compositionally biased region" description="Polar residues" evidence="7">
    <location>
        <begin position="27"/>
        <end position="42"/>
    </location>
</feature>
<dbReference type="GO" id="GO:0012505">
    <property type="term" value="C:endomembrane system"/>
    <property type="evidence" value="ECO:0007669"/>
    <property type="project" value="UniProtKB-SubCell"/>
</dbReference>
<feature type="transmembrane region" description="Helical" evidence="8">
    <location>
        <begin position="319"/>
        <end position="341"/>
    </location>
</feature>
<dbReference type="InterPro" id="IPR011701">
    <property type="entry name" value="MFS"/>
</dbReference>
<evidence type="ECO:0000256" key="4">
    <source>
        <dbReference type="ARBA" id="ARBA00022989"/>
    </source>
</evidence>
<feature type="transmembrane region" description="Helical" evidence="8">
    <location>
        <begin position="120"/>
        <end position="139"/>
    </location>
</feature>
<dbReference type="Proteomes" id="UP000245884">
    <property type="component" value="Unassembled WGS sequence"/>
</dbReference>
<protein>
    <recommendedName>
        <fullName evidence="6">MFS-type drug efflux transporter P55</fullName>
    </recommendedName>
</protein>
<reference evidence="10 11" key="1">
    <citation type="journal article" date="2018" name="Mol. Biol. Evol.">
        <title>Broad Genomic Sampling Reveals a Smut Pathogenic Ancestry of the Fungal Clade Ustilaginomycotina.</title>
        <authorList>
            <person name="Kijpornyongpan T."/>
            <person name="Mondo S.J."/>
            <person name="Barry K."/>
            <person name="Sandor L."/>
            <person name="Lee J."/>
            <person name="Lipzen A."/>
            <person name="Pangilinan J."/>
            <person name="LaButti K."/>
            <person name="Hainaut M."/>
            <person name="Henrissat B."/>
            <person name="Grigoriev I.V."/>
            <person name="Spatafora J.W."/>
            <person name="Aime M.C."/>
        </authorList>
    </citation>
    <scope>NUCLEOTIDE SEQUENCE [LARGE SCALE GENOMIC DNA]</scope>
    <source>
        <strain evidence="10 11">MCA 5214</strain>
    </source>
</reference>
<dbReference type="Gene3D" id="1.20.1250.20">
    <property type="entry name" value="MFS general substrate transporter like domains"/>
    <property type="match status" value="1"/>
</dbReference>
<keyword evidence="11" id="KW-1185">Reference proteome</keyword>
<sequence>MSSSSTRPSERTPLLNDQQDRRDHGSTRSNGDEQNAASSQAGPTDMPPRSVYIPILTSIWTAVFISSLDSTIVATLVGSIGSSFGASEQSSWIGASYLLSLCCFNPLMGRLSDVFGRRGVLLSCLCLFTLGTAGCGIAPSLEWFLVARVVAGAGGGGLTTTSNIIMTDLFPLRSRGLIQGLTNIVFGAGSGLGGPVGGFINDLLGWRKAFILQVPLLAIAFTLSILYVRDGRDPNSAQLCLPFKAKLGRVDFLGSFTLVTTVACILVPLSLLSGADAQLSDPWVWGTAIAGLVGLAAFVLTEIYVAAEPILPMRLLRSPTVQGVCVTNFTLSISGFATLYTYPLFFQAVRLQSASQAGLHIIPYSVALSLSSVMAGAYMRATGRYKKYCVANTLFQVLSSCLLFTLSPSSPEWLTYVAIFPLGLGGAGILVSTLIAIINCVPRTEMAVATALTYLFRTSGQVLGVGLGGTLLQFSLRDELAKRIGDPDLVRRIRHSSDLISHLEPVLQHEASEAYLVATRRVWGFLVVTSLLTFAGSLLMEDRELPGQKEVTEGEGESREGGSEDEGNVPPRMRA</sequence>
<dbReference type="GeneID" id="37026416"/>
<evidence type="ECO:0000256" key="8">
    <source>
        <dbReference type="SAM" id="Phobius"/>
    </source>
</evidence>
<dbReference type="InterPro" id="IPR020846">
    <property type="entry name" value="MFS_dom"/>
</dbReference>
<dbReference type="PROSITE" id="PS00216">
    <property type="entry name" value="SUGAR_TRANSPORT_1"/>
    <property type="match status" value="1"/>
</dbReference>
<evidence type="ECO:0000256" key="6">
    <source>
        <dbReference type="ARBA" id="ARBA00044273"/>
    </source>
</evidence>
<feature type="transmembrane region" description="Helical" evidence="8">
    <location>
        <begin position="177"/>
        <end position="198"/>
    </location>
</feature>
<evidence type="ECO:0000256" key="5">
    <source>
        <dbReference type="ARBA" id="ARBA00023136"/>
    </source>
</evidence>
<feature type="transmembrane region" description="Helical" evidence="8">
    <location>
        <begin position="283"/>
        <end position="307"/>
    </location>
</feature>
<feature type="transmembrane region" description="Helical" evidence="8">
    <location>
        <begin position="361"/>
        <end position="381"/>
    </location>
</feature>
<evidence type="ECO:0000256" key="3">
    <source>
        <dbReference type="ARBA" id="ARBA00022692"/>
    </source>
</evidence>
<dbReference type="Pfam" id="PF07690">
    <property type="entry name" value="MFS_1"/>
    <property type="match status" value="1"/>
</dbReference>
<feature type="compositionally biased region" description="Low complexity" evidence="7">
    <location>
        <begin position="1"/>
        <end position="13"/>
    </location>
</feature>
<feature type="compositionally biased region" description="Basic and acidic residues" evidence="7">
    <location>
        <begin position="545"/>
        <end position="562"/>
    </location>
</feature>
<dbReference type="PANTHER" id="PTHR23501:SF191">
    <property type="entry name" value="VACUOLAR BASIC AMINO ACID TRANSPORTER 4"/>
    <property type="match status" value="1"/>
</dbReference>
<feature type="transmembrane region" description="Helical" evidence="8">
    <location>
        <begin position="89"/>
        <end position="108"/>
    </location>
</feature>
<dbReference type="GO" id="GO:0015174">
    <property type="term" value="F:basic amino acid transmembrane transporter activity"/>
    <property type="evidence" value="ECO:0007669"/>
    <property type="project" value="TreeGrafter"/>
</dbReference>
<feature type="region of interest" description="Disordered" evidence="7">
    <location>
        <begin position="545"/>
        <end position="575"/>
    </location>
</feature>
<feature type="transmembrane region" description="Helical" evidence="8">
    <location>
        <begin position="413"/>
        <end position="442"/>
    </location>
</feature>
<gene>
    <name evidence="10" type="ORF">BDZ90DRAFT_223902</name>
</gene>
<dbReference type="GO" id="GO:0005886">
    <property type="term" value="C:plasma membrane"/>
    <property type="evidence" value="ECO:0007669"/>
    <property type="project" value="TreeGrafter"/>
</dbReference>
<evidence type="ECO:0000313" key="11">
    <source>
        <dbReference type="Proteomes" id="UP000245884"/>
    </source>
</evidence>
<proteinExistence type="predicted"/>
<dbReference type="GO" id="GO:0000329">
    <property type="term" value="C:fungal-type vacuole membrane"/>
    <property type="evidence" value="ECO:0007669"/>
    <property type="project" value="TreeGrafter"/>
</dbReference>
<feature type="domain" description="Major facilitator superfamily (MFS) profile" evidence="9">
    <location>
        <begin position="55"/>
        <end position="545"/>
    </location>
</feature>
<dbReference type="PROSITE" id="PS50850">
    <property type="entry name" value="MFS"/>
    <property type="match status" value="1"/>
</dbReference>
<dbReference type="AlphaFoldDB" id="A0A316UJ07"/>
<feature type="transmembrane region" description="Helical" evidence="8">
    <location>
        <begin position="210"/>
        <end position="229"/>
    </location>
</feature>
<feature type="transmembrane region" description="Helical" evidence="8">
    <location>
        <begin position="522"/>
        <end position="540"/>
    </location>
</feature>
<keyword evidence="3 8" id="KW-0812">Transmembrane</keyword>
<comment type="subcellular location">
    <subcellularLocation>
        <location evidence="1">Endomembrane system</location>
        <topology evidence="1">Multi-pass membrane protein</topology>
    </subcellularLocation>
</comment>
<organism evidence="10 11">
    <name type="scientific">Jaminaea rosea</name>
    <dbReference type="NCBI Taxonomy" id="1569628"/>
    <lineage>
        <taxon>Eukaryota</taxon>
        <taxon>Fungi</taxon>
        <taxon>Dikarya</taxon>
        <taxon>Basidiomycota</taxon>
        <taxon>Ustilaginomycotina</taxon>
        <taxon>Exobasidiomycetes</taxon>
        <taxon>Microstromatales</taxon>
        <taxon>Microstromatales incertae sedis</taxon>
        <taxon>Jaminaea</taxon>
    </lineage>
</organism>